<dbReference type="PROSITE" id="PS51194">
    <property type="entry name" value="HELICASE_CTER"/>
    <property type="match status" value="1"/>
</dbReference>
<dbReference type="Pfam" id="PF00176">
    <property type="entry name" value="SNF2-rel_dom"/>
    <property type="match status" value="1"/>
</dbReference>
<sequence length="1195" mass="134270">MEQQLDADELFGPEYSDEDIVVEGPGTHDDQNEAASILDALGVQVRDARDVESRVVDSCDAKLQLPSKMAELTRVDRQIEGLLLSKKEAPIPALQEALESREALQKEVMDLEERVASATVSEGPKRKWKLKSLSSSLDILDLEEQSKLEEAVAAAYAAVERVGRSSSSSSGLHRATSSEGKPRSAVPEAKRKLESQVQLARVSLARTKPQVKLPLTDTAPQARASTVPESFWDDEGHVEETTAKARIEPASSSSLPTSNIDVNRLRPRVAQVQSIWKENNPAEWRAMQQQGELVSPQENLLRKRMPGAKRRHEALPAASADAKKARRDDVNESVYQRRQKRWNPSNTASASLVPKQQVDENGVPVCKPDPERKSRANAMPEDIQVCEGLRCPKWLWQALYPYQHRCVHWLWGLHRDKMGGILADEMGLGKTVQIIAYLAVLHHSGVLQNMKVQNTSLGAASPPSTGGILIVCPATLISQWRNEIHLWYPPLRVCVMHQLNDEDRKESIKQASSNQGVLITSYETMRIAIDALLEATWVLVILDEGQKIRNPHASCTIACKRFSTAHRILLSGSPIQNNLQELWSLFDFVCPGRLGTLPVFTEEFAQPIENGNLMGATEVKIAAAYQCALALRELTEPCILRRTKAECMDVLNLPTKQEQVLFCHLTAEQYHLYVQFLETEQARRAKSVTTDRKALGAVFFALSVLRKLCNHPDLLLNGYDGEDKPAGELWGFEKSGKMKVLAEILKLWHRDGHRTLIFVQTVQMLEVIELWMSRVGYTHSRIDGKTPVKRRLKLIEDFNENTDLFAMLLTTRVGGVGLNIIGADRVLIFDPDWNPMTDVQARERAWRIGQKKEVSVYRLVLTGTVEEKIYHRQVYKHFLAQKVLQDPRQRRFFKWNDISDLFEIPPPPPNVTKMDMMALKQKYRAAFSRLDKLGETGEFEVETTEIMKAVSDLPMKEQHNTSKTTKDESNAILQTLYDAQGIKASFNHDKVEQTLLDRKLVGQSANLVAQRALDALKRSSRERSAHHISEPTWTGQRGRAGAQVKQEREEKLKVSKVPASSRTASADILQGLRQLAAIRGMAQGDSRREPRKSETGAEVPKVAEESNCVGLPLELFDSDRSIAEDILKVFQDKSVAGPGHSLTTGQVLEKLAVKIASHHNDLFKSLLKQMCVLTRSQSGNSPGYWTLRKEFWPRR</sequence>
<dbReference type="SMART" id="SM00490">
    <property type="entry name" value="HELICc"/>
    <property type="match status" value="1"/>
</dbReference>
<evidence type="ECO:0000256" key="5">
    <source>
        <dbReference type="SAM" id="MobiDB-lite"/>
    </source>
</evidence>
<dbReference type="GO" id="GO:0005634">
    <property type="term" value="C:nucleus"/>
    <property type="evidence" value="ECO:0007669"/>
    <property type="project" value="UniProtKB-SubCell"/>
</dbReference>
<dbReference type="InterPro" id="IPR038718">
    <property type="entry name" value="SNF2-like_sf"/>
</dbReference>
<dbReference type="InterPro" id="IPR049730">
    <property type="entry name" value="SNF2/RAD54-like_C"/>
</dbReference>
<accession>A0A812NZT8</accession>
<dbReference type="GO" id="GO:0005524">
    <property type="term" value="F:ATP binding"/>
    <property type="evidence" value="ECO:0007669"/>
    <property type="project" value="InterPro"/>
</dbReference>
<feature type="domain" description="Helicase C-terminal" evidence="7">
    <location>
        <begin position="739"/>
        <end position="899"/>
    </location>
</feature>
<evidence type="ECO:0000256" key="1">
    <source>
        <dbReference type="ARBA" id="ARBA00004123"/>
    </source>
</evidence>
<dbReference type="Pfam" id="PF00271">
    <property type="entry name" value="Helicase_C"/>
    <property type="match status" value="1"/>
</dbReference>
<dbReference type="InterPro" id="IPR014001">
    <property type="entry name" value="Helicase_ATP-bd"/>
</dbReference>
<keyword evidence="4" id="KW-0175">Coiled coil</keyword>
<dbReference type="SMART" id="SM00487">
    <property type="entry name" value="DEXDc"/>
    <property type="match status" value="1"/>
</dbReference>
<protein>
    <submittedName>
        <fullName evidence="8">CSB protein</fullName>
    </submittedName>
</protein>
<feature type="compositionally biased region" description="Basic and acidic residues" evidence="5">
    <location>
        <begin position="1018"/>
        <end position="1029"/>
    </location>
</feature>
<feature type="region of interest" description="Disordered" evidence="5">
    <location>
        <begin position="163"/>
        <end position="192"/>
    </location>
</feature>
<feature type="region of interest" description="Disordered" evidence="5">
    <location>
        <begin position="1018"/>
        <end position="1040"/>
    </location>
</feature>
<feature type="region of interest" description="Disordered" evidence="5">
    <location>
        <begin position="1"/>
        <end position="30"/>
    </location>
</feature>
<dbReference type="CDD" id="cd22254">
    <property type="entry name" value="CSB_WHD"/>
    <property type="match status" value="1"/>
</dbReference>
<feature type="coiled-coil region" evidence="4">
    <location>
        <begin position="94"/>
        <end position="121"/>
    </location>
</feature>
<evidence type="ECO:0000256" key="2">
    <source>
        <dbReference type="ARBA" id="ARBA00022801"/>
    </source>
</evidence>
<dbReference type="CDD" id="cd18793">
    <property type="entry name" value="SF2_C_SNF"/>
    <property type="match status" value="1"/>
</dbReference>
<dbReference type="PANTHER" id="PTHR45629">
    <property type="entry name" value="SNF2/RAD54 FAMILY MEMBER"/>
    <property type="match status" value="1"/>
</dbReference>
<feature type="compositionally biased region" description="Basic and acidic residues" evidence="5">
    <location>
        <begin position="321"/>
        <end position="330"/>
    </location>
</feature>
<evidence type="ECO:0000259" key="6">
    <source>
        <dbReference type="PROSITE" id="PS51192"/>
    </source>
</evidence>
<dbReference type="SUPFAM" id="SSF52540">
    <property type="entry name" value="P-loop containing nucleoside triphosphate hydrolases"/>
    <property type="match status" value="2"/>
</dbReference>
<evidence type="ECO:0000256" key="4">
    <source>
        <dbReference type="SAM" id="Coils"/>
    </source>
</evidence>
<dbReference type="InterPro" id="IPR050496">
    <property type="entry name" value="SNF2_RAD54_helicase_repair"/>
</dbReference>
<dbReference type="Proteomes" id="UP000604046">
    <property type="component" value="Unassembled WGS sequence"/>
</dbReference>
<dbReference type="Gene3D" id="3.40.50.300">
    <property type="entry name" value="P-loop containing nucleotide triphosphate hydrolases"/>
    <property type="match status" value="1"/>
</dbReference>
<gene>
    <name evidence="8" type="primary">CSB</name>
    <name evidence="8" type="ORF">SNAT2548_LOCUS17473</name>
</gene>
<dbReference type="InterPro" id="IPR000330">
    <property type="entry name" value="SNF2_N"/>
</dbReference>
<comment type="caution">
    <text evidence="8">The sequence shown here is derived from an EMBL/GenBank/DDBJ whole genome shotgun (WGS) entry which is preliminary data.</text>
</comment>
<dbReference type="EMBL" id="CAJNDS010002112">
    <property type="protein sequence ID" value="CAE7334048.1"/>
    <property type="molecule type" value="Genomic_DNA"/>
</dbReference>
<feature type="compositionally biased region" description="Basic and acidic residues" evidence="5">
    <location>
        <begin position="1085"/>
        <end position="1095"/>
    </location>
</feature>
<comment type="subcellular location">
    <subcellularLocation>
        <location evidence="1">Nucleus</location>
    </subcellularLocation>
</comment>
<proteinExistence type="predicted"/>
<dbReference type="Gene3D" id="3.40.50.10810">
    <property type="entry name" value="Tandem AAA-ATPase domain"/>
    <property type="match status" value="1"/>
</dbReference>
<keyword evidence="2" id="KW-0378">Hydrolase</keyword>
<dbReference type="GO" id="GO:0008094">
    <property type="term" value="F:ATP-dependent activity, acting on DNA"/>
    <property type="evidence" value="ECO:0007669"/>
    <property type="project" value="TreeGrafter"/>
</dbReference>
<feature type="domain" description="Helicase ATP-binding" evidence="6">
    <location>
        <begin position="411"/>
        <end position="592"/>
    </location>
</feature>
<dbReference type="AlphaFoldDB" id="A0A812NZT8"/>
<dbReference type="GO" id="GO:0016787">
    <property type="term" value="F:hydrolase activity"/>
    <property type="evidence" value="ECO:0007669"/>
    <property type="project" value="UniProtKB-KW"/>
</dbReference>
<name>A0A812NZT8_9DINO</name>
<evidence type="ECO:0000313" key="9">
    <source>
        <dbReference type="Proteomes" id="UP000604046"/>
    </source>
</evidence>
<keyword evidence="3" id="KW-0539">Nucleus</keyword>
<dbReference type="FunFam" id="3.40.50.10810:FF:000019">
    <property type="entry name" value="DNA excision repair protein ERCC-6-like 2 isoform X1"/>
    <property type="match status" value="1"/>
</dbReference>
<dbReference type="PANTHER" id="PTHR45629:SF7">
    <property type="entry name" value="DNA EXCISION REPAIR PROTEIN ERCC-6-RELATED"/>
    <property type="match status" value="1"/>
</dbReference>
<dbReference type="OrthoDB" id="413460at2759"/>
<evidence type="ECO:0000313" key="8">
    <source>
        <dbReference type="EMBL" id="CAE7334048.1"/>
    </source>
</evidence>
<dbReference type="InterPro" id="IPR001650">
    <property type="entry name" value="Helicase_C-like"/>
</dbReference>
<feature type="region of interest" description="Disordered" evidence="5">
    <location>
        <begin position="306"/>
        <end position="351"/>
    </location>
</feature>
<evidence type="ECO:0000256" key="3">
    <source>
        <dbReference type="ARBA" id="ARBA00023242"/>
    </source>
</evidence>
<organism evidence="8 9">
    <name type="scientific">Symbiodinium natans</name>
    <dbReference type="NCBI Taxonomy" id="878477"/>
    <lineage>
        <taxon>Eukaryota</taxon>
        <taxon>Sar</taxon>
        <taxon>Alveolata</taxon>
        <taxon>Dinophyceae</taxon>
        <taxon>Suessiales</taxon>
        <taxon>Symbiodiniaceae</taxon>
        <taxon>Symbiodinium</taxon>
    </lineage>
</organism>
<keyword evidence="9" id="KW-1185">Reference proteome</keyword>
<dbReference type="GO" id="GO:0006283">
    <property type="term" value="P:transcription-coupled nucleotide-excision repair"/>
    <property type="evidence" value="ECO:0007669"/>
    <property type="project" value="TreeGrafter"/>
</dbReference>
<dbReference type="InterPro" id="IPR027417">
    <property type="entry name" value="P-loop_NTPase"/>
</dbReference>
<feature type="compositionally biased region" description="Acidic residues" evidence="5">
    <location>
        <begin position="1"/>
        <end position="21"/>
    </location>
</feature>
<feature type="region of interest" description="Disordered" evidence="5">
    <location>
        <begin position="1081"/>
        <end position="1103"/>
    </location>
</feature>
<dbReference type="PROSITE" id="PS51192">
    <property type="entry name" value="HELICASE_ATP_BIND_1"/>
    <property type="match status" value="1"/>
</dbReference>
<reference evidence="8" key="1">
    <citation type="submission" date="2021-02" db="EMBL/GenBank/DDBJ databases">
        <authorList>
            <person name="Dougan E. K."/>
            <person name="Rhodes N."/>
            <person name="Thang M."/>
            <person name="Chan C."/>
        </authorList>
    </citation>
    <scope>NUCLEOTIDE SEQUENCE</scope>
</reference>
<evidence type="ECO:0000259" key="7">
    <source>
        <dbReference type="PROSITE" id="PS51194"/>
    </source>
</evidence>